<name>A0ACC3MVZ2_9PEZI</name>
<gene>
    <name evidence="1" type="ORF">LTR37_013792</name>
</gene>
<protein>
    <submittedName>
        <fullName evidence="1">Uncharacterized protein</fullName>
    </submittedName>
</protein>
<keyword evidence="2" id="KW-1185">Reference proteome</keyword>
<organism evidence="1 2">
    <name type="scientific">Vermiconidia calcicola</name>
    <dbReference type="NCBI Taxonomy" id="1690605"/>
    <lineage>
        <taxon>Eukaryota</taxon>
        <taxon>Fungi</taxon>
        <taxon>Dikarya</taxon>
        <taxon>Ascomycota</taxon>
        <taxon>Pezizomycotina</taxon>
        <taxon>Dothideomycetes</taxon>
        <taxon>Dothideomycetidae</taxon>
        <taxon>Mycosphaerellales</taxon>
        <taxon>Extremaceae</taxon>
        <taxon>Vermiconidia</taxon>
    </lineage>
</organism>
<accession>A0ACC3MVZ2</accession>
<proteinExistence type="predicted"/>
<evidence type="ECO:0000313" key="1">
    <source>
        <dbReference type="EMBL" id="KAK3704509.1"/>
    </source>
</evidence>
<comment type="caution">
    <text evidence="1">The sequence shown here is derived from an EMBL/GenBank/DDBJ whole genome shotgun (WGS) entry which is preliminary data.</text>
</comment>
<reference evidence="1" key="1">
    <citation type="submission" date="2023-07" db="EMBL/GenBank/DDBJ databases">
        <title>Black Yeasts Isolated from many extreme environments.</title>
        <authorList>
            <person name="Coleine C."/>
            <person name="Stajich J.E."/>
            <person name="Selbmann L."/>
        </authorList>
    </citation>
    <scope>NUCLEOTIDE SEQUENCE</scope>
    <source>
        <strain evidence="1">CCFEE 5714</strain>
    </source>
</reference>
<dbReference type="Proteomes" id="UP001281147">
    <property type="component" value="Unassembled WGS sequence"/>
</dbReference>
<sequence length="149" mass="16634">MASYVDIMALTQISFTQPSATSSTTSQPSQSLPPDLSLPQPQIFDILPALHELLSRIDHSTPLNSDSDAALYTDLPPLEPKELPTEVLQIKAKTRKALRELEKLPDMERSVEEQEEEIRELEGRIRRQRDMVRRLGEMARGVDGGGRGG</sequence>
<evidence type="ECO:0000313" key="2">
    <source>
        <dbReference type="Proteomes" id="UP001281147"/>
    </source>
</evidence>
<dbReference type="EMBL" id="JAUTXU010000138">
    <property type="protein sequence ID" value="KAK3704509.1"/>
    <property type="molecule type" value="Genomic_DNA"/>
</dbReference>